<reference evidence="3" key="1">
    <citation type="submission" date="2017-03" db="EMBL/GenBank/DDBJ databases">
        <authorList>
            <person name="Sharma R."/>
            <person name="Thines M."/>
        </authorList>
    </citation>
    <scope>NUCLEOTIDE SEQUENCE [LARGE SCALE GENOMIC DNA]</scope>
</reference>
<organism evidence="2 3">
    <name type="scientific">Lasallia pustulata</name>
    <dbReference type="NCBI Taxonomy" id="136370"/>
    <lineage>
        <taxon>Eukaryota</taxon>
        <taxon>Fungi</taxon>
        <taxon>Dikarya</taxon>
        <taxon>Ascomycota</taxon>
        <taxon>Pezizomycotina</taxon>
        <taxon>Lecanoromycetes</taxon>
        <taxon>OSLEUM clade</taxon>
        <taxon>Umbilicariomycetidae</taxon>
        <taxon>Umbilicariales</taxon>
        <taxon>Umbilicariaceae</taxon>
        <taxon>Lasallia</taxon>
    </lineage>
</organism>
<feature type="region of interest" description="Disordered" evidence="1">
    <location>
        <begin position="1"/>
        <end position="149"/>
    </location>
</feature>
<dbReference type="EMBL" id="FWEW01000697">
    <property type="protein sequence ID" value="SLM35405.1"/>
    <property type="molecule type" value="Genomic_DNA"/>
</dbReference>
<accession>A0A1W5CXE3</accession>
<evidence type="ECO:0000256" key="1">
    <source>
        <dbReference type="SAM" id="MobiDB-lite"/>
    </source>
</evidence>
<protein>
    <submittedName>
        <fullName evidence="2">Uncharacterized protein</fullName>
    </submittedName>
</protein>
<keyword evidence="3" id="KW-1185">Reference proteome</keyword>
<name>A0A1W5CXE3_9LECA</name>
<evidence type="ECO:0000313" key="2">
    <source>
        <dbReference type="EMBL" id="SLM35405.1"/>
    </source>
</evidence>
<feature type="compositionally biased region" description="Basic and acidic residues" evidence="1">
    <location>
        <begin position="102"/>
        <end position="123"/>
    </location>
</feature>
<proteinExistence type="predicted"/>
<dbReference type="Proteomes" id="UP000192927">
    <property type="component" value="Unassembled WGS sequence"/>
</dbReference>
<evidence type="ECO:0000313" key="3">
    <source>
        <dbReference type="Proteomes" id="UP000192927"/>
    </source>
</evidence>
<dbReference type="AlphaFoldDB" id="A0A1W5CXE3"/>
<sequence length="149" mass="15718">MASSDPHPQGGDLSDMAAEGTTIPGDAGKMNLIPSVPRPDQIEDPNELGSAGLEGAADNATDIPRRNRDMGATGEVVTGTGDQLPAQVESKRLHFGANDPLSKGHDRYDKHTKQKESDLERYGGEGAGVDRAPGEENDDEDAVRDRKGA</sequence>